<name>A0A1R4GFT9_BREDI</name>
<evidence type="ECO:0000256" key="1">
    <source>
        <dbReference type="SAM" id="MobiDB-lite"/>
    </source>
</evidence>
<accession>A0A1R4GFT9</accession>
<dbReference type="Proteomes" id="UP000195766">
    <property type="component" value="Unassembled WGS sequence"/>
</dbReference>
<reference evidence="2 3" key="1">
    <citation type="submission" date="2017-02" db="EMBL/GenBank/DDBJ databases">
        <authorList>
            <person name="Peterson S.W."/>
        </authorList>
    </citation>
    <scope>NUCLEOTIDE SEQUENCE [LARGE SCALE GENOMIC DNA]</scope>
    <source>
        <strain evidence="2 3">3F5N</strain>
    </source>
</reference>
<evidence type="ECO:0000313" key="2">
    <source>
        <dbReference type="EMBL" id="SJM67081.1"/>
    </source>
</evidence>
<organism evidence="2 3">
    <name type="scientific">Brevundimonas diminuta 3F5N</name>
    <dbReference type="NCBI Taxonomy" id="1255603"/>
    <lineage>
        <taxon>Bacteria</taxon>
        <taxon>Pseudomonadati</taxon>
        <taxon>Pseudomonadota</taxon>
        <taxon>Alphaproteobacteria</taxon>
        <taxon>Caulobacterales</taxon>
        <taxon>Caulobacteraceae</taxon>
        <taxon>Brevundimonas</taxon>
    </lineage>
</organism>
<dbReference type="PIRSF" id="PIRSF034285">
    <property type="entry name" value="UCP034285"/>
    <property type="match status" value="1"/>
</dbReference>
<dbReference type="SUPFAM" id="SSF52540">
    <property type="entry name" value="P-loop containing nucleoside triphosphate hydrolases"/>
    <property type="match status" value="1"/>
</dbReference>
<evidence type="ECO:0000313" key="3">
    <source>
        <dbReference type="Proteomes" id="UP000195766"/>
    </source>
</evidence>
<dbReference type="EMBL" id="FUIE01000065">
    <property type="protein sequence ID" value="SJM67081.1"/>
    <property type="molecule type" value="Genomic_DNA"/>
</dbReference>
<gene>
    <name evidence="2" type="ORF">FM111_12505</name>
</gene>
<dbReference type="OrthoDB" id="7202530at2"/>
<sequence length="262" mass="27159">MRNIHSQPDALAALKTRLEALDRAGGRRIGAGVRAGSDDAFAPLATGVLHDLYAAAPADAVAVNAFGLGLALRATAGRPIVWGLHEMMAQEAGRPHGPGLHEMGLSPRDLLLVRTRDVQTLLAVGEEALRSPAVGAVLLSAWGEAKAFSLTASRRLALAAETDGATLFLARAGALPCPSAAETRWSVTSWASEPLEGGAPGRPSFSATLLRRRGGGAPGTWIMEWDREQRTFRPPAPLSGGLVPLAAQRPAATPGAAGRRAA</sequence>
<feature type="region of interest" description="Disordered" evidence="1">
    <location>
        <begin position="233"/>
        <end position="262"/>
    </location>
</feature>
<dbReference type="InterPro" id="IPR027417">
    <property type="entry name" value="P-loop_NTPase"/>
</dbReference>
<proteinExistence type="predicted"/>
<dbReference type="Gene3D" id="3.40.50.300">
    <property type="entry name" value="P-loop containing nucleotide triphosphate hydrolases"/>
    <property type="match status" value="1"/>
</dbReference>
<protein>
    <submittedName>
        <fullName evidence="2">Error-prone repair protein ImuA</fullName>
    </submittedName>
</protein>
<feature type="compositionally biased region" description="Low complexity" evidence="1">
    <location>
        <begin position="246"/>
        <end position="262"/>
    </location>
</feature>
<dbReference type="RefSeq" id="WP_087141306.1">
    <property type="nucleotide sequence ID" value="NZ_FUIE01000065.1"/>
</dbReference>
<dbReference type="AlphaFoldDB" id="A0A1R4GFT9"/>
<dbReference type="InterPro" id="IPR017026">
    <property type="entry name" value="ImuA"/>
</dbReference>